<dbReference type="Proteomes" id="UP000050934">
    <property type="component" value="Unassembled WGS sequence"/>
</dbReference>
<evidence type="ECO:0000313" key="8">
    <source>
        <dbReference type="EMBL" id="KRN58649.1"/>
    </source>
</evidence>
<keyword evidence="2" id="KW-0489">Methyltransferase</keyword>
<evidence type="ECO:0000256" key="5">
    <source>
        <dbReference type="ARBA" id="ARBA00023098"/>
    </source>
</evidence>
<keyword evidence="9" id="KW-1185">Reference proteome</keyword>
<dbReference type="AlphaFoldDB" id="A0A0R2I0H1"/>
<dbReference type="EMBL" id="JQBW01000010">
    <property type="protein sequence ID" value="KRN58649.1"/>
    <property type="molecule type" value="Genomic_DNA"/>
</dbReference>
<dbReference type="InterPro" id="IPR057206">
    <property type="entry name" value="DUF7884"/>
</dbReference>
<dbReference type="InterPro" id="IPR003333">
    <property type="entry name" value="CMAS"/>
</dbReference>
<dbReference type="InterPro" id="IPR029063">
    <property type="entry name" value="SAM-dependent_MTases_sf"/>
</dbReference>
<feature type="domain" description="DUF7884" evidence="7">
    <location>
        <begin position="6"/>
        <end position="93"/>
    </location>
</feature>
<evidence type="ECO:0000313" key="9">
    <source>
        <dbReference type="Proteomes" id="UP000050934"/>
    </source>
</evidence>
<dbReference type="Gene3D" id="3.40.50.150">
    <property type="entry name" value="Vaccinia Virus protein VP39"/>
    <property type="match status" value="1"/>
</dbReference>
<dbReference type="InterPro" id="IPR050723">
    <property type="entry name" value="CFA/CMAS"/>
</dbReference>
<reference evidence="8 9" key="1">
    <citation type="journal article" date="2015" name="Genome Announc.">
        <title>Expanding the biotechnology potential of lactobacilli through comparative genomics of 213 strains and associated genera.</title>
        <authorList>
            <person name="Sun Z."/>
            <person name="Harris H.M."/>
            <person name="McCann A."/>
            <person name="Guo C."/>
            <person name="Argimon S."/>
            <person name="Zhang W."/>
            <person name="Yang X."/>
            <person name="Jeffery I.B."/>
            <person name="Cooney J.C."/>
            <person name="Kagawa T.F."/>
            <person name="Liu W."/>
            <person name="Song Y."/>
            <person name="Salvetti E."/>
            <person name="Wrobel A."/>
            <person name="Rasinkangas P."/>
            <person name="Parkhill J."/>
            <person name="Rea M.C."/>
            <person name="O'Sullivan O."/>
            <person name="Ritari J."/>
            <person name="Douillard F.P."/>
            <person name="Paul Ross R."/>
            <person name="Yang R."/>
            <person name="Briner A.E."/>
            <person name="Felis G.E."/>
            <person name="de Vos W.M."/>
            <person name="Barrangou R."/>
            <person name="Klaenhammer T.R."/>
            <person name="Caufield P.W."/>
            <person name="Cui Y."/>
            <person name="Zhang H."/>
            <person name="O'Toole P.W."/>
        </authorList>
    </citation>
    <scope>NUCLEOTIDE SEQUENCE [LARGE SCALE GENOMIC DNA]</scope>
    <source>
        <strain evidence="8 9">DSM 17896</strain>
    </source>
</reference>
<comment type="similarity">
    <text evidence="1">Belongs to the CFA/CMAS family.</text>
</comment>
<dbReference type="STRING" id="396268.IV45_GL001101"/>
<dbReference type="PANTHER" id="PTHR43667:SF1">
    <property type="entry name" value="CYCLOPROPANE-FATTY-ACYL-PHOSPHOLIPID SYNTHASE"/>
    <property type="match status" value="1"/>
</dbReference>
<dbReference type="PIRSF" id="PIRSF003085">
    <property type="entry name" value="CMAS"/>
    <property type="match status" value="1"/>
</dbReference>
<keyword evidence="3" id="KW-0808">Transferase</keyword>
<gene>
    <name evidence="8" type="ORF">IV45_GL001101</name>
</gene>
<dbReference type="SUPFAM" id="SSF53335">
    <property type="entry name" value="S-adenosyl-L-methionine-dependent methyltransferases"/>
    <property type="match status" value="1"/>
</dbReference>
<dbReference type="GO" id="GO:0032259">
    <property type="term" value="P:methylation"/>
    <property type="evidence" value="ECO:0007669"/>
    <property type="project" value="UniProtKB-KW"/>
</dbReference>
<dbReference type="RefSeq" id="WP_057742348.1">
    <property type="nucleotide sequence ID" value="NZ_JQBW01000010.1"/>
</dbReference>
<name>A0A0R2I0H1_9LACO</name>
<comment type="caution">
    <text evidence="8">The sequence shown here is derived from an EMBL/GenBank/DDBJ whole genome shotgun (WGS) entry which is preliminary data.</text>
</comment>
<dbReference type="GO" id="GO:0008610">
    <property type="term" value="P:lipid biosynthetic process"/>
    <property type="evidence" value="ECO:0007669"/>
    <property type="project" value="InterPro"/>
</dbReference>
<dbReference type="Pfam" id="PF25371">
    <property type="entry name" value="DUF7884"/>
    <property type="match status" value="1"/>
</dbReference>
<protein>
    <submittedName>
        <fullName evidence="8">Cyclopropane-fatty-acyl-phospholipid synthase</fullName>
    </submittedName>
</protein>
<evidence type="ECO:0000256" key="2">
    <source>
        <dbReference type="ARBA" id="ARBA00022603"/>
    </source>
</evidence>
<evidence type="ECO:0000256" key="6">
    <source>
        <dbReference type="PIRSR" id="PIRSR003085-1"/>
    </source>
</evidence>
<dbReference type="GO" id="GO:0008168">
    <property type="term" value="F:methyltransferase activity"/>
    <property type="evidence" value="ECO:0007669"/>
    <property type="project" value="UniProtKB-KW"/>
</dbReference>
<evidence type="ECO:0000256" key="1">
    <source>
        <dbReference type="ARBA" id="ARBA00010815"/>
    </source>
</evidence>
<evidence type="ECO:0000256" key="4">
    <source>
        <dbReference type="ARBA" id="ARBA00022691"/>
    </source>
</evidence>
<organism evidence="8 9">
    <name type="scientific">Limosilactobacillus secaliphilus</name>
    <dbReference type="NCBI Taxonomy" id="396268"/>
    <lineage>
        <taxon>Bacteria</taxon>
        <taxon>Bacillati</taxon>
        <taxon>Bacillota</taxon>
        <taxon>Bacilli</taxon>
        <taxon>Lactobacillales</taxon>
        <taxon>Lactobacillaceae</taxon>
        <taxon>Limosilactobacillus</taxon>
    </lineage>
</organism>
<dbReference type="CDD" id="cd02440">
    <property type="entry name" value="AdoMet_MTases"/>
    <property type="match status" value="1"/>
</dbReference>
<evidence type="ECO:0000256" key="3">
    <source>
        <dbReference type="ARBA" id="ARBA00022679"/>
    </source>
</evidence>
<dbReference type="Pfam" id="PF02353">
    <property type="entry name" value="CMAS"/>
    <property type="match status" value="1"/>
</dbReference>
<dbReference type="PANTHER" id="PTHR43667">
    <property type="entry name" value="CYCLOPROPANE-FATTY-ACYL-PHOSPHOLIPID SYNTHASE"/>
    <property type="match status" value="1"/>
</dbReference>
<feature type="active site" evidence="6">
    <location>
        <position position="357"/>
    </location>
</feature>
<dbReference type="PATRIC" id="fig|396268.3.peg.1113"/>
<keyword evidence="4" id="KW-0949">S-adenosyl-L-methionine</keyword>
<sequence length="393" mass="45106">MLEKTFYKTLLSHSFNIPVKINFWDGSSVNYGEGEPEVTITFKEKIPVKDVTRNASIALGEAYMDHKIEIDGSIQKLIESAYENAGSFMRNSKLRKFMPKQSHTENQSEDDVQSHYDIGNDFYRLWLDDTLTYSCAYFTGGNQNDLTAAQIAKVHHILKKLNPQPGKTLLDIGCGWGTLMLTAAKEYNLKVTGVTLSEEQYQFVQKKIQDEGLSNVAEVKLTDYRELGKRQWDYITSVGMFEHVGKENLGIYFRDIAKYMKDDGVALIHGITRQQGGAYNGWINKYIFPGGYIPGLAEMIGHIEENHLQIADIEMLRRHYQRTLEIWDQNFNAHRETIEKMMGDRFTRMWDLYLQACAASFESGNIDVIQYLITKGASGKNLPMTRDYMMNEK</sequence>
<proteinExistence type="inferred from homology"/>
<accession>A0A0R2I0H1</accession>
<evidence type="ECO:0000259" key="7">
    <source>
        <dbReference type="Pfam" id="PF25371"/>
    </source>
</evidence>
<dbReference type="OrthoDB" id="9782855at2"/>
<keyword evidence="5" id="KW-0443">Lipid metabolism</keyword>